<keyword evidence="1" id="KW-0812">Transmembrane</keyword>
<dbReference type="InterPro" id="IPR024529">
    <property type="entry name" value="ECF_trnsprt_substrate-spec"/>
</dbReference>
<evidence type="ECO:0000256" key="1">
    <source>
        <dbReference type="SAM" id="Phobius"/>
    </source>
</evidence>
<organism evidence="2 3">
    <name type="scientific">Candidatus Scatomorpha merdipullorum</name>
    <dbReference type="NCBI Taxonomy" id="2840927"/>
    <lineage>
        <taxon>Bacteria</taxon>
        <taxon>Bacillati</taxon>
        <taxon>Bacillota</taxon>
        <taxon>Clostridia</taxon>
        <taxon>Eubacteriales</taxon>
        <taxon>Candidatus Scatomorpha</taxon>
    </lineage>
</organism>
<name>A0A9D1FD83_9FIRM</name>
<proteinExistence type="predicted"/>
<reference evidence="2" key="1">
    <citation type="submission" date="2020-10" db="EMBL/GenBank/DDBJ databases">
        <authorList>
            <person name="Gilroy R."/>
        </authorList>
    </citation>
    <scope>NUCLEOTIDE SEQUENCE</scope>
    <source>
        <strain evidence="2">ChiHjej10B9-9673</strain>
    </source>
</reference>
<gene>
    <name evidence="2" type="ORF">IAC18_04305</name>
</gene>
<protein>
    <submittedName>
        <fullName evidence="2">Folate family ECF transporter S component</fullName>
    </submittedName>
</protein>
<feature type="transmembrane region" description="Helical" evidence="1">
    <location>
        <begin position="38"/>
        <end position="61"/>
    </location>
</feature>
<feature type="transmembrane region" description="Helical" evidence="1">
    <location>
        <begin position="73"/>
        <end position="92"/>
    </location>
</feature>
<dbReference type="Gene3D" id="1.10.1760.20">
    <property type="match status" value="1"/>
</dbReference>
<dbReference type="Proteomes" id="UP000824001">
    <property type="component" value="Unassembled WGS sequence"/>
</dbReference>
<evidence type="ECO:0000313" key="2">
    <source>
        <dbReference type="EMBL" id="HIS66768.1"/>
    </source>
</evidence>
<dbReference type="InterPro" id="IPR030949">
    <property type="entry name" value="ECF_S_folate_fam"/>
</dbReference>
<evidence type="ECO:0000313" key="3">
    <source>
        <dbReference type="Proteomes" id="UP000824001"/>
    </source>
</evidence>
<dbReference type="GO" id="GO:0022857">
    <property type="term" value="F:transmembrane transporter activity"/>
    <property type="evidence" value="ECO:0007669"/>
    <property type="project" value="InterPro"/>
</dbReference>
<keyword evidence="1" id="KW-1133">Transmembrane helix</keyword>
<keyword evidence="1" id="KW-0472">Membrane</keyword>
<dbReference type="EMBL" id="DVJK01000118">
    <property type="protein sequence ID" value="HIS66768.1"/>
    <property type="molecule type" value="Genomic_DNA"/>
</dbReference>
<accession>A0A9D1FD83</accession>
<dbReference type="NCBIfam" id="TIGR04518">
    <property type="entry name" value="ECF_S_folT_fam"/>
    <property type="match status" value="1"/>
</dbReference>
<dbReference type="Pfam" id="PF12822">
    <property type="entry name" value="ECF_trnsprt"/>
    <property type="match status" value="1"/>
</dbReference>
<feature type="transmembrane region" description="Helical" evidence="1">
    <location>
        <begin position="112"/>
        <end position="131"/>
    </location>
</feature>
<feature type="transmembrane region" description="Helical" evidence="1">
    <location>
        <begin position="137"/>
        <end position="155"/>
    </location>
</feature>
<comment type="caution">
    <text evidence="2">The sequence shown here is derived from an EMBL/GenBank/DDBJ whole genome shotgun (WGS) entry which is preliminary data.</text>
</comment>
<reference evidence="2" key="2">
    <citation type="journal article" date="2021" name="PeerJ">
        <title>Extensive microbial diversity within the chicken gut microbiome revealed by metagenomics and culture.</title>
        <authorList>
            <person name="Gilroy R."/>
            <person name="Ravi A."/>
            <person name="Getino M."/>
            <person name="Pursley I."/>
            <person name="Horton D.L."/>
            <person name="Alikhan N.F."/>
            <person name="Baker D."/>
            <person name="Gharbi K."/>
            <person name="Hall N."/>
            <person name="Watson M."/>
            <person name="Adriaenssens E.M."/>
            <person name="Foster-Nyarko E."/>
            <person name="Jarju S."/>
            <person name="Secka A."/>
            <person name="Antonio M."/>
            <person name="Oren A."/>
            <person name="Chaudhuri R.R."/>
            <person name="La Ragione R."/>
            <person name="Hildebrand F."/>
            <person name="Pallen M.J."/>
        </authorList>
    </citation>
    <scope>NUCLEOTIDE SEQUENCE</scope>
    <source>
        <strain evidence="2">ChiHjej10B9-9673</strain>
    </source>
</reference>
<dbReference type="AlphaFoldDB" id="A0A9D1FD83"/>
<sequence>MKKIDARRLAQYAILVAMEVVLSRFLSFNAWNLKVGFAFVPVALAGMLYGALPAAVIAALADLIGAVLFPSGPFFPGFTLTAFAGGAIYGALLHGKCTTLRILAAALSRELLLSLLLNTLWISVLYGSPFLPLLYTRLAQCLGMAPVQFVIILLLSRMLPRLRAVNRASRGAQN</sequence>